<feature type="signal peptide" evidence="2">
    <location>
        <begin position="1"/>
        <end position="23"/>
    </location>
</feature>
<organism evidence="3 4">
    <name type="scientific">Dimorphilus gyrociliatus</name>
    <dbReference type="NCBI Taxonomy" id="2664684"/>
    <lineage>
        <taxon>Eukaryota</taxon>
        <taxon>Metazoa</taxon>
        <taxon>Spiralia</taxon>
        <taxon>Lophotrochozoa</taxon>
        <taxon>Annelida</taxon>
        <taxon>Polychaeta</taxon>
        <taxon>Polychaeta incertae sedis</taxon>
        <taxon>Dinophilidae</taxon>
        <taxon>Dimorphilus</taxon>
    </lineage>
</organism>
<protein>
    <submittedName>
        <fullName evidence="3">DgyrCDS1875</fullName>
    </submittedName>
</protein>
<keyword evidence="2" id="KW-0732">Signal</keyword>
<dbReference type="AlphaFoldDB" id="A0A7I8VBE8"/>
<accession>A0A7I8VBE8</accession>
<reference evidence="3 4" key="1">
    <citation type="submission" date="2020-08" db="EMBL/GenBank/DDBJ databases">
        <authorList>
            <person name="Hejnol A."/>
        </authorList>
    </citation>
    <scope>NUCLEOTIDE SEQUENCE [LARGE SCALE GENOMIC DNA]</scope>
</reference>
<evidence type="ECO:0000256" key="2">
    <source>
        <dbReference type="SAM" id="SignalP"/>
    </source>
</evidence>
<comment type="caution">
    <text evidence="3">The sequence shown here is derived from an EMBL/GenBank/DDBJ whole genome shotgun (WGS) entry which is preliminary data.</text>
</comment>
<dbReference type="SUPFAM" id="SSF56436">
    <property type="entry name" value="C-type lectin-like"/>
    <property type="match status" value="1"/>
</dbReference>
<proteinExistence type="predicted"/>
<evidence type="ECO:0000313" key="3">
    <source>
        <dbReference type="EMBL" id="CAD5112658.1"/>
    </source>
</evidence>
<evidence type="ECO:0000256" key="1">
    <source>
        <dbReference type="SAM" id="Phobius"/>
    </source>
</evidence>
<dbReference type="Proteomes" id="UP000549394">
    <property type="component" value="Unassembled WGS sequence"/>
</dbReference>
<keyword evidence="1" id="KW-1133">Transmembrane helix</keyword>
<gene>
    <name evidence="3" type="ORF">DGYR_LOCUS1764</name>
</gene>
<feature type="transmembrane region" description="Helical" evidence="1">
    <location>
        <begin position="230"/>
        <end position="254"/>
    </location>
</feature>
<keyword evidence="1" id="KW-0472">Membrane</keyword>
<keyword evidence="1" id="KW-0812">Transmembrane</keyword>
<dbReference type="EMBL" id="CAJFCJ010000002">
    <property type="protein sequence ID" value="CAD5112658.1"/>
    <property type="molecule type" value="Genomic_DNA"/>
</dbReference>
<evidence type="ECO:0000313" key="4">
    <source>
        <dbReference type="Proteomes" id="UP000549394"/>
    </source>
</evidence>
<name>A0A7I8VBE8_9ANNE</name>
<sequence length="402" mass="46508">MKAMVKHTAWLISILYLCMFARGKKFTISLLNNKENISWKKANDYCKDHSKILPQIYSKEDYDSINKEIERFNISGIFWLNTLHFQDGKSLEKAQFYDIYNRNIDYGYTRVCAVNINSILRINNCSNIHKYECLINKKTFKKANWDKASKSCHENNSFLPSWNNSSSYTGWLGLSFFYLMKGDDSENKGAEDPLFNSSKIYFKLSRFEIDIDYIVCERNDQEDDSSNFPLFLKIILGCVGGIFLVSIILVLLCCCRCSKSPKKEPQSTGRENHAYLPEPQCEIKEEYDTEDLTTSFRCNSRPSLPEQQENVKNYSLEAKYNKNFSGNFSKREPSSIVTRRENVESTISQFGEANDYVEIQGLDDTNGGQRNESSTDNIINNRQSELIVTENDLYSSLNFVRS</sequence>
<keyword evidence="4" id="KW-1185">Reference proteome</keyword>
<dbReference type="InterPro" id="IPR016187">
    <property type="entry name" value="CTDL_fold"/>
</dbReference>
<feature type="chain" id="PRO_5029769233" evidence="2">
    <location>
        <begin position="24"/>
        <end position="402"/>
    </location>
</feature>